<evidence type="ECO:0000313" key="1">
    <source>
        <dbReference type="EMBL" id="EDM99288.1"/>
    </source>
</evidence>
<dbReference type="AlphaFoldDB" id="A6NYB8"/>
<name>A6NYB8_9FIRM</name>
<reference evidence="1 2" key="2">
    <citation type="submission" date="2007-06" db="EMBL/GenBank/DDBJ databases">
        <title>Draft genome sequence of Pseudoflavonifractor capillosus ATCC 29799.</title>
        <authorList>
            <person name="Sudarsanam P."/>
            <person name="Ley R."/>
            <person name="Guruge J."/>
            <person name="Turnbaugh P.J."/>
            <person name="Mahowald M."/>
            <person name="Liep D."/>
            <person name="Gordon J."/>
        </authorList>
    </citation>
    <scope>NUCLEOTIDE SEQUENCE [LARGE SCALE GENOMIC DNA]</scope>
    <source>
        <strain evidence="1 2">ATCC 29799</strain>
    </source>
</reference>
<dbReference type="RefSeq" id="WP_006573725.1">
    <property type="nucleotide sequence ID" value="NZ_AAXG02000028.1"/>
</dbReference>
<organism evidence="1 2">
    <name type="scientific">Pseudoflavonifractor capillosus ATCC 29799</name>
    <dbReference type="NCBI Taxonomy" id="411467"/>
    <lineage>
        <taxon>Bacteria</taxon>
        <taxon>Bacillati</taxon>
        <taxon>Bacillota</taxon>
        <taxon>Clostridia</taxon>
        <taxon>Eubacteriales</taxon>
        <taxon>Oscillospiraceae</taxon>
        <taxon>Pseudoflavonifractor</taxon>
    </lineage>
</organism>
<protein>
    <submittedName>
        <fullName evidence="1">Uncharacterized protein</fullName>
    </submittedName>
</protein>
<dbReference type="STRING" id="411467.BACCAP_03217"/>
<keyword evidence="2" id="KW-1185">Reference proteome</keyword>
<sequence length="112" mass="13106">MIVGCKYVDFASLKRACYSEDSLLRFTLALVPTPVRHIQEIVDNQKYFIALQVRSMQSLTWQKRKDLCEHLLKGARIKGVPDAFYDYSDILMAIDRDAFERYLREEDLRAKG</sequence>
<proteinExistence type="predicted"/>
<dbReference type="Proteomes" id="UP000003639">
    <property type="component" value="Unassembled WGS sequence"/>
</dbReference>
<dbReference type="EMBL" id="AAXG02000028">
    <property type="protein sequence ID" value="EDM99288.1"/>
    <property type="molecule type" value="Genomic_DNA"/>
</dbReference>
<comment type="caution">
    <text evidence="1">The sequence shown here is derived from an EMBL/GenBank/DDBJ whole genome shotgun (WGS) entry which is preliminary data.</text>
</comment>
<reference evidence="1 2" key="1">
    <citation type="submission" date="2007-04" db="EMBL/GenBank/DDBJ databases">
        <authorList>
            <person name="Fulton L."/>
            <person name="Clifton S."/>
            <person name="Fulton B."/>
            <person name="Xu J."/>
            <person name="Minx P."/>
            <person name="Pepin K.H."/>
            <person name="Johnson M."/>
            <person name="Thiruvilangam P."/>
            <person name="Bhonagiri V."/>
            <person name="Nash W.E."/>
            <person name="Mardis E.R."/>
            <person name="Wilson R.K."/>
        </authorList>
    </citation>
    <scope>NUCLEOTIDE SEQUENCE [LARGE SCALE GENOMIC DNA]</scope>
    <source>
        <strain evidence="1 2">ATCC 29799</strain>
    </source>
</reference>
<evidence type="ECO:0000313" key="2">
    <source>
        <dbReference type="Proteomes" id="UP000003639"/>
    </source>
</evidence>
<accession>A6NYB8</accession>
<gene>
    <name evidence="1" type="ORF">BACCAP_03217</name>
</gene>